<organism evidence="2 3">
    <name type="scientific">Araneus ventricosus</name>
    <name type="common">Orbweaver spider</name>
    <name type="synonym">Epeira ventricosa</name>
    <dbReference type="NCBI Taxonomy" id="182803"/>
    <lineage>
        <taxon>Eukaryota</taxon>
        <taxon>Metazoa</taxon>
        <taxon>Ecdysozoa</taxon>
        <taxon>Arthropoda</taxon>
        <taxon>Chelicerata</taxon>
        <taxon>Arachnida</taxon>
        <taxon>Araneae</taxon>
        <taxon>Araneomorphae</taxon>
        <taxon>Entelegynae</taxon>
        <taxon>Araneoidea</taxon>
        <taxon>Araneidae</taxon>
        <taxon>Araneus</taxon>
    </lineage>
</organism>
<dbReference type="InterPro" id="IPR038717">
    <property type="entry name" value="Tc1-like_DDE_dom"/>
</dbReference>
<dbReference type="InterPro" id="IPR036397">
    <property type="entry name" value="RNaseH_sf"/>
</dbReference>
<comment type="caution">
    <text evidence="2">The sequence shown here is derived from an EMBL/GenBank/DDBJ whole genome shotgun (WGS) entry which is preliminary data.</text>
</comment>
<evidence type="ECO:0000313" key="3">
    <source>
        <dbReference type="Proteomes" id="UP000499080"/>
    </source>
</evidence>
<sequence>MSRQSVSRRLNKGGCSHYDLLFVCLCPQCTSESGRLHWASEHRSSTPEHWGHVLFTDESRFNIQYDSRRAVIWREPGTRYQAPNIVERPLQRWRVTCLGRDSNERPNRPLHVRWGLRHGEDILHPLVRPFFAAIGTDAIFMDDKTRPHKALLVRRYLESETIPQMAWPVRSPELNPREYVWNMFGRRIAGHSVPIGTFHELQQALLQE</sequence>
<feature type="domain" description="Tc1-like transposase DDE" evidence="1">
    <location>
        <begin position="53"/>
        <end position="190"/>
    </location>
</feature>
<dbReference type="GO" id="GO:0003676">
    <property type="term" value="F:nucleic acid binding"/>
    <property type="evidence" value="ECO:0007669"/>
    <property type="project" value="InterPro"/>
</dbReference>
<dbReference type="Pfam" id="PF13358">
    <property type="entry name" value="DDE_3"/>
    <property type="match status" value="1"/>
</dbReference>
<dbReference type="Gene3D" id="3.30.420.10">
    <property type="entry name" value="Ribonuclease H-like superfamily/Ribonuclease H"/>
    <property type="match status" value="1"/>
</dbReference>
<accession>A0A4Y2HHB1</accession>
<dbReference type="EMBL" id="BGPR01001940">
    <property type="protein sequence ID" value="GBM64701.1"/>
    <property type="molecule type" value="Genomic_DNA"/>
</dbReference>
<gene>
    <name evidence="2" type="ORF">AVEN_175197_1</name>
</gene>
<dbReference type="AlphaFoldDB" id="A0A4Y2HHB1"/>
<reference evidence="2 3" key="1">
    <citation type="journal article" date="2019" name="Sci. Rep.">
        <title>Orb-weaving spider Araneus ventricosus genome elucidates the spidroin gene catalogue.</title>
        <authorList>
            <person name="Kono N."/>
            <person name="Nakamura H."/>
            <person name="Ohtoshi R."/>
            <person name="Moran D.A.P."/>
            <person name="Shinohara A."/>
            <person name="Yoshida Y."/>
            <person name="Fujiwara M."/>
            <person name="Mori M."/>
            <person name="Tomita M."/>
            <person name="Arakawa K."/>
        </authorList>
    </citation>
    <scope>NUCLEOTIDE SEQUENCE [LARGE SCALE GENOMIC DNA]</scope>
</reference>
<dbReference type="Proteomes" id="UP000499080">
    <property type="component" value="Unassembled WGS sequence"/>
</dbReference>
<proteinExistence type="predicted"/>
<evidence type="ECO:0000313" key="2">
    <source>
        <dbReference type="EMBL" id="GBM64701.1"/>
    </source>
</evidence>
<evidence type="ECO:0000259" key="1">
    <source>
        <dbReference type="Pfam" id="PF13358"/>
    </source>
</evidence>
<keyword evidence="3" id="KW-1185">Reference proteome</keyword>
<name>A0A4Y2HHB1_ARAVE</name>
<protein>
    <recommendedName>
        <fullName evidence="1">Tc1-like transposase DDE domain-containing protein</fullName>
    </recommendedName>
</protein>